<gene>
    <name evidence="1" type="ORF">SAMN05660226_01346</name>
</gene>
<accession>A0A1T5BB89</accession>
<dbReference type="AlphaFoldDB" id="A0A1T5BB89"/>
<keyword evidence="2" id="KW-1185">Reference proteome</keyword>
<dbReference type="Pfam" id="PF11848">
    <property type="entry name" value="DUF3368"/>
    <property type="match status" value="1"/>
</dbReference>
<dbReference type="RefSeq" id="WP_079716066.1">
    <property type="nucleotide sequence ID" value="NZ_FUYS01000003.1"/>
</dbReference>
<dbReference type="Proteomes" id="UP000190541">
    <property type="component" value="Unassembled WGS sequence"/>
</dbReference>
<protein>
    <recommendedName>
        <fullName evidence="3">PIN domain-containing protein</fullName>
    </recommendedName>
</protein>
<evidence type="ECO:0000313" key="1">
    <source>
        <dbReference type="EMBL" id="SKB44405.1"/>
    </source>
</evidence>
<sequence>MKLAITDACIFIDLHLLDLVVPFFELDIEVHTSLDVFNELNEEQRQLLSAYRSMDKLTVHILQQSDREAMRGFGFPRSLSEMDCTVLYLAERLDAMVLSSDKVVRNFAKRKSIDYHGMLWIFDELVRQERIGAALTDTFEISCFTVNSIRYERVL</sequence>
<dbReference type="OrthoDB" id="9810852at2"/>
<evidence type="ECO:0008006" key="3">
    <source>
        <dbReference type="Google" id="ProtNLM"/>
    </source>
</evidence>
<dbReference type="SUPFAM" id="SSF88723">
    <property type="entry name" value="PIN domain-like"/>
    <property type="match status" value="1"/>
</dbReference>
<dbReference type="InterPro" id="IPR029060">
    <property type="entry name" value="PIN-like_dom_sf"/>
</dbReference>
<name>A0A1T5BB89_9SPHI</name>
<organism evidence="1 2">
    <name type="scientific">Parapedobacter luteus</name>
    <dbReference type="NCBI Taxonomy" id="623280"/>
    <lineage>
        <taxon>Bacteria</taxon>
        <taxon>Pseudomonadati</taxon>
        <taxon>Bacteroidota</taxon>
        <taxon>Sphingobacteriia</taxon>
        <taxon>Sphingobacteriales</taxon>
        <taxon>Sphingobacteriaceae</taxon>
        <taxon>Parapedobacter</taxon>
    </lineage>
</organism>
<proteinExistence type="predicted"/>
<dbReference type="InterPro" id="IPR021799">
    <property type="entry name" value="PIN-like_prokaryotic"/>
</dbReference>
<dbReference type="EMBL" id="FUYS01000003">
    <property type="protein sequence ID" value="SKB44405.1"/>
    <property type="molecule type" value="Genomic_DNA"/>
</dbReference>
<dbReference type="Gene3D" id="3.40.50.1010">
    <property type="entry name" value="5'-nuclease"/>
    <property type="match status" value="1"/>
</dbReference>
<reference evidence="1 2" key="1">
    <citation type="submission" date="2017-02" db="EMBL/GenBank/DDBJ databases">
        <authorList>
            <person name="Peterson S.W."/>
        </authorList>
    </citation>
    <scope>NUCLEOTIDE SEQUENCE [LARGE SCALE GENOMIC DNA]</scope>
    <source>
        <strain evidence="1 2">DSM 22899</strain>
    </source>
</reference>
<evidence type="ECO:0000313" key="2">
    <source>
        <dbReference type="Proteomes" id="UP000190541"/>
    </source>
</evidence>